<dbReference type="HOGENOM" id="CLU_1532643_0_0_1"/>
<dbReference type="Proteomes" id="UP000007978">
    <property type="component" value="Chromosome 1"/>
</dbReference>
<dbReference type="RefSeq" id="XP_009255239.1">
    <property type="nucleotide sequence ID" value="XM_009256964.1"/>
</dbReference>
<dbReference type="KEGG" id="fpu:FPSE_03846"/>
<dbReference type="EMBL" id="AFNW01000079">
    <property type="protein sequence ID" value="EKJ76074.1"/>
    <property type="molecule type" value="Genomic_DNA"/>
</dbReference>
<sequence length="175" mass="19416">MAEDDDYKHLGAYPQCGICADMIFKHERPNSTKAGLSDMAEANSNLTDLTSVLARGLTTQCNTSRAPANFEASLETACSEPENSISRTFLRAGFQAWFAYFLASEEGNTDGLERLLLEDLANVASHVARLDLHESVRQLFSHLFRVWRGKKRLGALSKSCLRRECRIARGAESLS</sequence>
<reference evidence="1 2" key="1">
    <citation type="journal article" date="2012" name="PLoS Pathog.">
        <title>Comparative pathogenomics reveals horizontally acquired novel virulence genes in fungi infecting cereal hosts.</title>
        <authorList>
            <person name="Gardiner D.M."/>
            <person name="McDonald M.C."/>
            <person name="Covarelli L."/>
            <person name="Solomon P.S."/>
            <person name="Rusu A.G."/>
            <person name="Marshall M."/>
            <person name="Kazan K."/>
            <person name="Chakraborty S."/>
            <person name="McDonald B.A."/>
            <person name="Manners J.M."/>
        </authorList>
    </citation>
    <scope>NUCLEOTIDE SEQUENCE [LARGE SCALE GENOMIC DNA]</scope>
    <source>
        <strain evidence="1 2">CS3096</strain>
    </source>
</reference>
<accession>K3VMW2</accession>
<dbReference type="AlphaFoldDB" id="K3VMW2"/>
<keyword evidence="2" id="KW-1185">Reference proteome</keyword>
<gene>
    <name evidence="1" type="ORF">FPSE_03846</name>
</gene>
<protein>
    <submittedName>
        <fullName evidence="1">Uncharacterized protein</fullName>
    </submittedName>
</protein>
<organism evidence="1 2">
    <name type="scientific">Fusarium pseudograminearum (strain CS3096)</name>
    <name type="common">Wheat and barley crown-rot fungus</name>
    <dbReference type="NCBI Taxonomy" id="1028729"/>
    <lineage>
        <taxon>Eukaryota</taxon>
        <taxon>Fungi</taxon>
        <taxon>Dikarya</taxon>
        <taxon>Ascomycota</taxon>
        <taxon>Pezizomycotina</taxon>
        <taxon>Sordariomycetes</taxon>
        <taxon>Hypocreomycetidae</taxon>
        <taxon>Hypocreales</taxon>
        <taxon>Nectriaceae</taxon>
        <taxon>Fusarium</taxon>
    </lineage>
</organism>
<comment type="caution">
    <text evidence="1">The sequence shown here is derived from an EMBL/GenBank/DDBJ whole genome shotgun (WGS) entry which is preliminary data.</text>
</comment>
<proteinExistence type="predicted"/>
<dbReference type="GeneID" id="20362464"/>
<evidence type="ECO:0000313" key="1">
    <source>
        <dbReference type="EMBL" id="EKJ76074.1"/>
    </source>
</evidence>
<dbReference type="OrthoDB" id="3499148at2759"/>
<name>K3VMW2_FUSPC</name>
<evidence type="ECO:0000313" key="2">
    <source>
        <dbReference type="Proteomes" id="UP000007978"/>
    </source>
</evidence>